<dbReference type="CDD" id="cd00082">
    <property type="entry name" value="HisKA"/>
    <property type="match status" value="1"/>
</dbReference>
<dbReference type="SMART" id="SM00304">
    <property type="entry name" value="HAMP"/>
    <property type="match status" value="1"/>
</dbReference>
<dbReference type="InterPro" id="IPR004358">
    <property type="entry name" value="Sig_transdc_His_kin-like_C"/>
</dbReference>
<dbReference type="Pfam" id="PF00672">
    <property type="entry name" value="HAMP"/>
    <property type="match status" value="1"/>
</dbReference>
<gene>
    <name evidence="14" type="ORF">C8J26_1167</name>
</gene>
<evidence type="ECO:0000313" key="14">
    <source>
        <dbReference type="EMBL" id="PTQ60853.1"/>
    </source>
</evidence>
<evidence type="ECO:0000259" key="12">
    <source>
        <dbReference type="PROSITE" id="PS50109"/>
    </source>
</evidence>
<feature type="transmembrane region" description="Helical" evidence="11">
    <location>
        <begin position="152"/>
        <end position="176"/>
    </location>
</feature>
<dbReference type="SUPFAM" id="SSF158472">
    <property type="entry name" value="HAMP domain-like"/>
    <property type="match status" value="1"/>
</dbReference>
<dbReference type="InterPro" id="IPR003594">
    <property type="entry name" value="HATPase_dom"/>
</dbReference>
<reference evidence="14 15" key="1">
    <citation type="submission" date="2018-04" db="EMBL/GenBank/DDBJ databases">
        <title>Genomic Encyclopedia of Type Strains, Phase III (KMG-III): the genomes of soil and plant-associated and newly described type strains.</title>
        <authorList>
            <person name="Whitman W."/>
        </authorList>
    </citation>
    <scope>NUCLEOTIDE SEQUENCE [LARGE SCALE GENOMIC DNA]</scope>
    <source>
        <strain evidence="14 15">MA101b</strain>
    </source>
</reference>
<dbReference type="Gene3D" id="1.10.287.130">
    <property type="match status" value="1"/>
</dbReference>
<evidence type="ECO:0000313" key="15">
    <source>
        <dbReference type="Proteomes" id="UP000244189"/>
    </source>
</evidence>
<organism evidence="14 15">
    <name type="scientific">Sphingomonas aurantiaca</name>
    <dbReference type="NCBI Taxonomy" id="185949"/>
    <lineage>
        <taxon>Bacteria</taxon>
        <taxon>Pseudomonadati</taxon>
        <taxon>Pseudomonadota</taxon>
        <taxon>Alphaproteobacteria</taxon>
        <taxon>Sphingomonadales</taxon>
        <taxon>Sphingomonadaceae</taxon>
        <taxon>Sphingomonas</taxon>
    </lineage>
</organism>
<dbReference type="PROSITE" id="PS50885">
    <property type="entry name" value="HAMP"/>
    <property type="match status" value="1"/>
</dbReference>
<evidence type="ECO:0000259" key="13">
    <source>
        <dbReference type="PROSITE" id="PS50885"/>
    </source>
</evidence>
<evidence type="ECO:0000256" key="4">
    <source>
        <dbReference type="ARBA" id="ARBA00022553"/>
    </source>
</evidence>
<accession>A0A2T5GNH0</accession>
<sequence length="446" mass="48076">MIRFRSLRTLTLAFLLAFLVATVGTGFAIHGITLQTIERLVDRRIVVVSDAIAGVPGERRQADVFRRMDAAMRERDTGDIGLLLVDASGRPLAGNIALSRRLPPGFSTIARDEGIAGLTAGRALVRDVGSGMTLTTVAETEPFDDYNAARTWIYLLGFGSIVLIVVGGLVFFVVTIGRRIGETRRTVEAIIDGDMARRVPIHPSGGEFAHQARAFNRMLDRISDLMAGISNVSSDIAHDLRTPLARLRSQLALVLRRAETDAQRGDIEAAIAMSDDLLDMFAAILRIAEVEGGDRRAAFAPLDLAVLVDEIATMMQPVVVDDGRTMLVHCADPAPIIGDRHLLGQMLVNLIENVLRHTPPGTQIAIGVATTGKTATLSVSDTGPGIPADQRSLALRRFGRLDLSRHEHGHGLGLPLIEAIARLHRGTIVLEDASPGLRVVIALPRD</sequence>
<evidence type="ECO:0000256" key="6">
    <source>
        <dbReference type="ARBA" id="ARBA00022692"/>
    </source>
</evidence>
<dbReference type="Gene3D" id="6.10.340.10">
    <property type="match status" value="1"/>
</dbReference>
<protein>
    <recommendedName>
        <fullName evidence="3">histidine kinase</fullName>
        <ecNumber evidence="3">2.7.13.3</ecNumber>
    </recommendedName>
</protein>
<dbReference type="InterPro" id="IPR036890">
    <property type="entry name" value="HATPase_C_sf"/>
</dbReference>
<evidence type="ECO:0000256" key="1">
    <source>
        <dbReference type="ARBA" id="ARBA00000085"/>
    </source>
</evidence>
<dbReference type="Pfam" id="PF00512">
    <property type="entry name" value="HisKA"/>
    <property type="match status" value="1"/>
</dbReference>
<dbReference type="SUPFAM" id="SSF47384">
    <property type="entry name" value="Homodimeric domain of signal transducing histidine kinase"/>
    <property type="match status" value="1"/>
</dbReference>
<keyword evidence="6 11" id="KW-0812">Transmembrane</keyword>
<dbReference type="EC" id="2.7.13.3" evidence="3"/>
<keyword evidence="7" id="KW-0418">Kinase</keyword>
<dbReference type="PANTHER" id="PTHR45436">
    <property type="entry name" value="SENSOR HISTIDINE KINASE YKOH"/>
    <property type="match status" value="1"/>
</dbReference>
<keyword evidence="10 11" id="KW-0472">Membrane</keyword>
<dbReference type="GO" id="GO:0005886">
    <property type="term" value="C:plasma membrane"/>
    <property type="evidence" value="ECO:0007669"/>
    <property type="project" value="TreeGrafter"/>
</dbReference>
<dbReference type="InterPro" id="IPR050428">
    <property type="entry name" value="TCS_sensor_his_kinase"/>
</dbReference>
<dbReference type="PRINTS" id="PR00344">
    <property type="entry name" value="BCTRLSENSOR"/>
</dbReference>
<dbReference type="Proteomes" id="UP000244189">
    <property type="component" value="Unassembled WGS sequence"/>
</dbReference>
<dbReference type="Gene3D" id="3.30.565.10">
    <property type="entry name" value="Histidine kinase-like ATPase, C-terminal domain"/>
    <property type="match status" value="1"/>
</dbReference>
<dbReference type="EMBL" id="QAOG01000002">
    <property type="protein sequence ID" value="PTQ60853.1"/>
    <property type="molecule type" value="Genomic_DNA"/>
</dbReference>
<dbReference type="SMART" id="SM00387">
    <property type="entry name" value="HATPase_c"/>
    <property type="match status" value="1"/>
</dbReference>
<name>A0A2T5GNH0_9SPHN</name>
<dbReference type="AlphaFoldDB" id="A0A2T5GNH0"/>
<comment type="catalytic activity">
    <reaction evidence="1">
        <text>ATP + protein L-histidine = ADP + protein N-phospho-L-histidine.</text>
        <dbReference type="EC" id="2.7.13.3"/>
    </reaction>
</comment>
<evidence type="ECO:0000256" key="10">
    <source>
        <dbReference type="ARBA" id="ARBA00023136"/>
    </source>
</evidence>
<evidence type="ECO:0000256" key="5">
    <source>
        <dbReference type="ARBA" id="ARBA00022679"/>
    </source>
</evidence>
<evidence type="ECO:0000256" key="9">
    <source>
        <dbReference type="ARBA" id="ARBA00023012"/>
    </source>
</evidence>
<dbReference type="PROSITE" id="PS50109">
    <property type="entry name" value="HIS_KIN"/>
    <property type="match status" value="1"/>
</dbReference>
<dbReference type="SUPFAM" id="SSF55874">
    <property type="entry name" value="ATPase domain of HSP90 chaperone/DNA topoisomerase II/histidine kinase"/>
    <property type="match status" value="1"/>
</dbReference>
<keyword evidence="15" id="KW-1185">Reference proteome</keyword>
<dbReference type="PANTHER" id="PTHR45436:SF8">
    <property type="entry name" value="HISTIDINE KINASE"/>
    <property type="match status" value="1"/>
</dbReference>
<dbReference type="Pfam" id="PF02518">
    <property type="entry name" value="HATPase_c"/>
    <property type="match status" value="1"/>
</dbReference>
<evidence type="ECO:0000256" key="3">
    <source>
        <dbReference type="ARBA" id="ARBA00012438"/>
    </source>
</evidence>
<dbReference type="CDD" id="cd06225">
    <property type="entry name" value="HAMP"/>
    <property type="match status" value="1"/>
</dbReference>
<evidence type="ECO:0000256" key="7">
    <source>
        <dbReference type="ARBA" id="ARBA00022777"/>
    </source>
</evidence>
<comment type="caution">
    <text evidence="14">The sequence shown here is derived from an EMBL/GenBank/DDBJ whole genome shotgun (WGS) entry which is preliminary data.</text>
</comment>
<dbReference type="InterPro" id="IPR036097">
    <property type="entry name" value="HisK_dim/P_sf"/>
</dbReference>
<keyword evidence="9" id="KW-0902">Two-component regulatory system</keyword>
<dbReference type="CDD" id="cd00075">
    <property type="entry name" value="HATPase"/>
    <property type="match status" value="1"/>
</dbReference>
<keyword evidence="4" id="KW-0597">Phosphoprotein</keyword>
<dbReference type="GO" id="GO:0000155">
    <property type="term" value="F:phosphorelay sensor kinase activity"/>
    <property type="evidence" value="ECO:0007669"/>
    <property type="project" value="InterPro"/>
</dbReference>
<keyword evidence="8 11" id="KW-1133">Transmembrane helix</keyword>
<dbReference type="InterPro" id="IPR005467">
    <property type="entry name" value="His_kinase_dom"/>
</dbReference>
<evidence type="ECO:0000256" key="11">
    <source>
        <dbReference type="SAM" id="Phobius"/>
    </source>
</evidence>
<keyword evidence="5" id="KW-0808">Transferase</keyword>
<dbReference type="InterPro" id="IPR003660">
    <property type="entry name" value="HAMP_dom"/>
</dbReference>
<dbReference type="RefSeq" id="WP_107957136.1">
    <property type="nucleotide sequence ID" value="NZ_QAOG01000002.1"/>
</dbReference>
<feature type="domain" description="Histidine kinase" evidence="12">
    <location>
        <begin position="235"/>
        <end position="446"/>
    </location>
</feature>
<evidence type="ECO:0000256" key="8">
    <source>
        <dbReference type="ARBA" id="ARBA00022989"/>
    </source>
</evidence>
<evidence type="ECO:0000256" key="2">
    <source>
        <dbReference type="ARBA" id="ARBA00004370"/>
    </source>
</evidence>
<proteinExistence type="predicted"/>
<dbReference type="SMART" id="SM00388">
    <property type="entry name" value="HisKA"/>
    <property type="match status" value="1"/>
</dbReference>
<dbReference type="InterPro" id="IPR003661">
    <property type="entry name" value="HisK_dim/P_dom"/>
</dbReference>
<feature type="domain" description="HAMP" evidence="13">
    <location>
        <begin position="174"/>
        <end position="227"/>
    </location>
</feature>
<comment type="subcellular location">
    <subcellularLocation>
        <location evidence="2">Membrane</location>
    </subcellularLocation>
</comment>